<feature type="binding site" evidence="6">
    <location>
        <begin position="126"/>
        <end position="127"/>
    </location>
    <ligand>
        <name>NAD(+)</name>
        <dbReference type="ChEBI" id="CHEBI:57540"/>
    </ligand>
</feature>
<reference evidence="7" key="2">
    <citation type="journal article" date="2021" name="PeerJ">
        <title>Extensive microbial diversity within the chicken gut microbiome revealed by metagenomics and culture.</title>
        <authorList>
            <person name="Gilroy R."/>
            <person name="Ravi A."/>
            <person name="Getino M."/>
            <person name="Pursley I."/>
            <person name="Horton D.L."/>
            <person name="Alikhan N.F."/>
            <person name="Baker D."/>
            <person name="Gharbi K."/>
            <person name="Hall N."/>
            <person name="Watson M."/>
            <person name="Adriaenssens E.M."/>
            <person name="Foster-Nyarko E."/>
            <person name="Jarju S."/>
            <person name="Secka A."/>
            <person name="Antonio M."/>
            <person name="Oren A."/>
            <person name="Chaudhuri R.R."/>
            <person name="La Ragione R."/>
            <person name="Hildebrand F."/>
            <person name="Pallen M.J."/>
        </authorList>
    </citation>
    <scope>NUCLEOTIDE SEQUENCE</scope>
    <source>
        <strain evidence="7">ChiHcec3-6078</strain>
    </source>
</reference>
<keyword evidence="3 6" id="KW-0521">NADP</keyword>
<keyword evidence="6" id="KW-0547">Nucleotide-binding</keyword>
<dbReference type="GO" id="GO:0005524">
    <property type="term" value="F:ATP binding"/>
    <property type="evidence" value="ECO:0007669"/>
    <property type="project" value="UniProtKB-KW"/>
</dbReference>
<dbReference type="EC" id="2.7.1.23" evidence="6"/>
<dbReference type="GO" id="GO:0005737">
    <property type="term" value="C:cytoplasm"/>
    <property type="evidence" value="ECO:0007669"/>
    <property type="project" value="UniProtKB-SubCell"/>
</dbReference>
<dbReference type="GO" id="GO:0019674">
    <property type="term" value="P:NAD+ metabolic process"/>
    <property type="evidence" value="ECO:0007669"/>
    <property type="project" value="InterPro"/>
</dbReference>
<dbReference type="Pfam" id="PF01513">
    <property type="entry name" value="NAD_kinase"/>
    <property type="match status" value="1"/>
</dbReference>
<proteinExistence type="inferred from homology"/>
<dbReference type="EMBL" id="DVMP01000095">
    <property type="protein sequence ID" value="HIU25899.1"/>
    <property type="molecule type" value="Genomic_DNA"/>
</dbReference>
<sequence>MKKTGSINIFTNHTEISEKTRAHLAGKLTDAGYKVTDSFSHETELIICVGGDGTFLEAVHTLDFPQCPIIGVNTGHLGFFQEISPESMDSFISDYGKGEYSIQTLNTVLATVTDRHGRQSRHLGLNEIVIKGRHSYSVHLYISIDGVPIEKFSGDGILVATSAGSTAYNYSLGGSIADPRLKLLQVTPMAPMNTTAYRSFTSSILLPADLSLGVVPEHQENCIFITNDGIETGYTDVKDIKVEVSDTSVRLLRFKNYDFWNKVKTKFL</sequence>
<dbReference type="PANTHER" id="PTHR20275">
    <property type="entry name" value="NAD KINASE"/>
    <property type="match status" value="1"/>
</dbReference>
<evidence type="ECO:0000313" key="8">
    <source>
        <dbReference type="Proteomes" id="UP000824090"/>
    </source>
</evidence>
<feature type="binding site" evidence="6">
    <location>
        <begin position="52"/>
        <end position="53"/>
    </location>
    <ligand>
        <name>NAD(+)</name>
        <dbReference type="ChEBI" id="CHEBI:57540"/>
    </ligand>
</feature>
<evidence type="ECO:0000256" key="6">
    <source>
        <dbReference type="HAMAP-Rule" id="MF_00361"/>
    </source>
</evidence>
<feature type="binding site" evidence="6">
    <location>
        <position position="155"/>
    </location>
    <ligand>
        <name>NAD(+)</name>
        <dbReference type="ChEBI" id="CHEBI:57540"/>
    </ligand>
</feature>
<comment type="caution">
    <text evidence="6">Lacks conserved residue(s) required for the propagation of feature annotation.</text>
</comment>
<dbReference type="InterPro" id="IPR002504">
    <property type="entry name" value="NADK"/>
</dbReference>
<keyword evidence="6" id="KW-0067">ATP-binding</keyword>
<evidence type="ECO:0000313" key="7">
    <source>
        <dbReference type="EMBL" id="HIU25899.1"/>
    </source>
</evidence>
<dbReference type="Gene3D" id="3.40.50.10330">
    <property type="entry name" value="Probable inorganic polyphosphate/atp-NAD kinase, domain 1"/>
    <property type="match status" value="1"/>
</dbReference>
<feature type="binding site" evidence="6">
    <location>
        <position position="163"/>
    </location>
    <ligand>
        <name>NAD(+)</name>
        <dbReference type="ChEBI" id="CHEBI:57540"/>
    </ligand>
</feature>
<comment type="catalytic activity">
    <reaction evidence="5 6">
        <text>NAD(+) + ATP = ADP + NADP(+) + H(+)</text>
        <dbReference type="Rhea" id="RHEA:18629"/>
        <dbReference type="ChEBI" id="CHEBI:15378"/>
        <dbReference type="ChEBI" id="CHEBI:30616"/>
        <dbReference type="ChEBI" id="CHEBI:57540"/>
        <dbReference type="ChEBI" id="CHEBI:58349"/>
        <dbReference type="ChEBI" id="CHEBI:456216"/>
        <dbReference type="EC" id="2.7.1.23"/>
    </reaction>
</comment>
<dbReference type="GO" id="GO:0006741">
    <property type="term" value="P:NADP+ biosynthetic process"/>
    <property type="evidence" value="ECO:0007669"/>
    <property type="project" value="UniProtKB-UniRule"/>
</dbReference>
<dbReference type="HAMAP" id="MF_00361">
    <property type="entry name" value="NAD_kinase"/>
    <property type="match status" value="1"/>
</dbReference>
<dbReference type="GO" id="GO:0051287">
    <property type="term" value="F:NAD binding"/>
    <property type="evidence" value="ECO:0007669"/>
    <property type="project" value="UniProtKB-ARBA"/>
</dbReference>
<dbReference type="GO" id="GO:0046872">
    <property type="term" value="F:metal ion binding"/>
    <property type="evidence" value="ECO:0007669"/>
    <property type="project" value="UniProtKB-UniRule"/>
</dbReference>
<comment type="subcellular location">
    <subcellularLocation>
        <location evidence="6">Cytoplasm</location>
    </subcellularLocation>
</comment>
<keyword evidence="2 6" id="KW-0418">Kinase</keyword>
<evidence type="ECO:0000256" key="2">
    <source>
        <dbReference type="ARBA" id="ARBA00022777"/>
    </source>
</evidence>
<keyword evidence="4 6" id="KW-0520">NAD</keyword>
<dbReference type="Proteomes" id="UP000824090">
    <property type="component" value="Unassembled WGS sequence"/>
</dbReference>
<evidence type="ECO:0000256" key="4">
    <source>
        <dbReference type="ARBA" id="ARBA00023027"/>
    </source>
</evidence>
<dbReference type="Gene3D" id="2.60.200.30">
    <property type="entry name" value="Probable inorganic polyphosphate/atp-NAD kinase, domain 2"/>
    <property type="match status" value="1"/>
</dbReference>
<feature type="binding site" evidence="6">
    <location>
        <position position="190"/>
    </location>
    <ligand>
        <name>NAD(+)</name>
        <dbReference type="ChEBI" id="CHEBI:57540"/>
    </ligand>
</feature>
<feature type="active site" description="Proton acceptor" evidence="6">
    <location>
        <position position="52"/>
    </location>
</feature>
<dbReference type="InterPro" id="IPR017437">
    <property type="entry name" value="ATP-NAD_kinase_PpnK-typ_C"/>
</dbReference>
<comment type="function">
    <text evidence="6">Involved in the regulation of the intracellular balance of NAD and NADP, and is a key enzyme in the biosynthesis of NADP. Catalyzes specifically the phosphorylation on 2'-hydroxyl of the adenosine moiety of NAD to yield NADP.</text>
</comment>
<dbReference type="GO" id="GO:0003951">
    <property type="term" value="F:NAD+ kinase activity"/>
    <property type="evidence" value="ECO:0007669"/>
    <property type="project" value="UniProtKB-UniRule"/>
</dbReference>
<protein>
    <recommendedName>
        <fullName evidence="6">NAD kinase</fullName>
        <ecNumber evidence="6">2.7.1.23</ecNumber>
    </recommendedName>
    <alternativeName>
        <fullName evidence="6">ATP-dependent NAD kinase</fullName>
    </alternativeName>
</protein>
<dbReference type="Pfam" id="PF20143">
    <property type="entry name" value="NAD_kinase_C"/>
    <property type="match status" value="1"/>
</dbReference>
<evidence type="ECO:0000256" key="5">
    <source>
        <dbReference type="ARBA" id="ARBA00047925"/>
    </source>
</evidence>
<dbReference type="SUPFAM" id="SSF111331">
    <property type="entry name" value="NAD kinase/diacylglycerol kinase-like"/>
    <property type="match status" value="1"/>
</dbReference>
<comment type="caution">
    <text evidence="7">The sequence shown here is derived from an EMBL/GenBank/DDBJ whole genome shotgun (WGS) entry which is preliminary data.</text>
</comment>
<dbReference type="InterPro" id="IPR016064">
    <property type="entry name" value="NAD/diacylglycerol_kinase_sf"/>
</dbReference>
<gene>
    <name evidence="6" type="primary">nadK</name>
    <name evidence="7" type="ORF">IAC50_05330</name>
</gene>
<comment type="cofactor">
    <cofactor evidence="6">
        <name>a divalent metal cation</name>
        <dbReference type="ChEBI" id="CHEBI:60240"/>
    </cofactor>
</comment>
<dbReference type="AlphaFoldDB" id="A0A9D1L5Q3"/>
<reference evidence="7" key="1">
    <citation type="submission" date="2020-10" db="EMBL/GenBank/DDBJ databases">
        <authorList>
            <person name="Gilroy R."/>
        </authorList>
    </citation>
    <scope>NUCLEOTIDE SEQUENCE</scope>
    <source>
        <strain evidence="7">ChiHcec3-6078</strain>
    </source>
</reference>
<evidence type="ECO:0000256" key="3">
    <source>
        <dbReference type="ARBA" id="ARBA00022857"/>
    </source>
</evidence>
<organism evidence="7 8">
    <name type="scientific">Candidatus Allocopromorpha excrementigallinarum</name>
    <dbReference type="NCBI Taxonomy" id="2840742"/>
    <lineage>
        <taxon>Bacteria</taxon>
        <taxon>Bacillati</taxon>
        <taxon>Bacillota</taxon>
        <taxon>Clostridia</taxon>
        <taxon>Eubacteriales</taxon>
        <taxon>Eubacteriaceae</taxon>
        <taxon>Eubacteriaceae incertae sedis</taxon>
        <taxon>Candidatus Allocopromorpha</taxon>
    </lineage>
</organism>
<feature type="binding site" evidence="6">
    <location>
        <begin position="166"/>
        <end position="171"/>
    </location>
    <ligand>
        <name>NAD(+)</name>
        <dbReference type="ChEBI" id="CHEBI:57540"/>
    </ligand>
</feature>
<dbReference type="PANTHER" id="PTHR20275:SF0">
    <property type="entry name" value="NAD KINASE"/>
    <property type="match status" value="1"/>
</dbReference>
<keyword evidence="1 6" id="KW-0808">Transferase</keyword>
<keyword evidence="6" id="KW-0963">Cytoplasm</keyword>
<evidence type="ECO:0000256" key="1">
    <source>
        <dbReference type="ARBA" id="ARBA00022679"/>
    </source>
</evidence>
<comment type="similarity">
    <text evidence="6">Belongs to the NAD kinase family.</text>
</comment>
<dbReference type="InterPro" id="IPR017438">
    <property type="entry name" value="ATP-NAD_kinase_N"/>
</dbReference>
<accession>A0A9D1L5Q3</accession>
<name>A0A9D1L5Q3_9FIRM</name>